<evidence type="ECO:0008006" key="4">
    <source>
        <dbReference type="Google" id="ProtNLM"/>
    </source>
</evidence>
<dbReference type="Proteomes" id="UP001268683">
    <property type="component" value="Chromosome"/>
</dbReference>
<keyword evidence="1" id="KW-1133">Transmembrane helix</keyword>
<accession>A0AA52HA52</accession>
<keyword evidence="1" id="KW-0812">Transmembrane</keyword>
<dbReference type="AlphaFoldDB" id="A0AA52HA52"/>
<keyword evidence="1" id="KW-0472">Membrane</keyword>
<dbReference type="KEGG" id="tmk:QGN29_12450"/>
<dbReference type="EMBL" id="CP123872">
    <property type="protein sequence ID" value="WND02360.1"/>
    <property type="molecule type" value="Genomic_DNA"/>
</dbReference>
<name>A0AA52HA52_9PROT</name>
<evidence type="ECO:0000313" key="2">
    <source>
        <dbReference type="EMBL" id="WND02360.1"/>
    </source>
</evidence>
<dbReference type="RefSeq" id="WP_310798196.1">
    <property type="nucleotide sequence ID" value="NZ_CP123872.1"/>
</dbReference>
<proteinExistence type="predicted"/>
<feature type="transmembrane region" description="Helical" evidence="1">
    <location>
        <begin position="105"/>
        <end position="126"/>
    </location>
</feature>
<sequence length="127" mass="14469">MIIIIACGVLMSFFCLAAFLWPQKMVQGILRYSQKSYFQSLEVGTRFLMGAVFVYFSDQTNHPRDFLALGYLIMAVSFALMALGGERHSKFAVWITGLIGPYMRWVGLFFVPTGFLIIYWASGWTLL</sequence>
<evidence type="ECO:0000256" key="1">
    <source>
        <dbReference type="SAM" id="Phobius"/>
    </source>
</evidence>
<feature type="transmembrane region" description="Helical" evidence="1">
    <location>
        <begin position="68"/>
        <end position="85"/>
    </location>
</feature>
<reference evidence="2" key="1">
    <citation type="submission" date="2023-04" db="EMBL/GenBank/DDBJ databases">
        <title>Complete genome sequence of Temperatibacter marinus.</title>
        <authorList>
            <person name="Rong J.-C."/>
            <person name="Yi M.-L."/>
            <person name="Zhao Q."/>
        </authorList>
    </citation>
    <scope>NUCLEOTIDE SEQUENCE</scope>
    <source>
        <strain evidence="2">NBRC 110045</strain>
    </source>
</reference>
<gene>
    <name evidence="2" type="ORF">QGN29_12450</name>
</gene>
<keyword evidence="3" id="KW-1185">Reference proteome</keyword>
<organism evidence="2 3">
    <name type="scientific">Temperatibacter marinus</name>
    <dbReference type="NCBI Taxonomy" id="1456591"/>
    <lineage>
        <taxon>Bacteria</taxon>
        <taxon>Pseudomonadati</taxon>
        <taxon>Pseudomonadota</taxon>
        <taxon>Alphaproteobacteria</taxon>
        <taxon>Kordiimonadales</taxon>
        <taxon>Temperatibacteraceae</taxon>
        <taxon>Temperatibacter</taxon>
    </lineage>
</organism>
<evidence type="ECO:0000313" key="3">
    <source>
        <dbReference type="Proteomes" id="UP001268683"/>
    </source>
</evidence>
<protein>
    <recommendedName>
        <fullName evidence="4">DUF4345 domain-containing protein</fullName>
    </recommendedName>
</protein>